<feature type="compositionally biased region" description="Basic and acidic residues" evidence="2">
    <location>
        <begin position="1171"/>
        <end position="1190"/>
    </location>
</feature>
<comment type="caution">
    <text evidence="3">The sequence shown here is derived from an EMBL/GenBank/DDBJ whole genome shotgun (WGS) entry which is preliminary data.</text>
</comment>
<feature type="compositionally biased region" description="Basic and acidic residues" evidence="2">
    <location>
        <begin position="18"/>
        <end position="31"/>
    </location>
</feature>
<sequence length="1203" mass="129553">MTAHDPYLSPAEASDSSDTSHQRQEVVRERSSIGGRLADRASPASTSSFDSTGTTLQGSPTSTYEAGPGRVVDATGTTVPHDRTITRVTATDDTSDHHIIRRDFAELPSGHEERGRLLNRLEELPAHEIPDDLPMASPPPAHPQRSIRNTSHGTIAYSPRRVQYAIDNATTPTAIHPAHRTSKFQEGEMSNQPSTDLLPEASPGWRLITQDMNTPPIPPRSPLRPPFRQIFPSLQQSYFPSPTLTGTSEPIAPDPVTSPVSAAVHRDILNTVMGGPLDSNNITPDSLGSPLMMAPYVREASNITGGTADGPSPAAFLASRRGPTGDSTTSSSTDSPLTMASHVRGGGNVTHGYSVARGPSPAALAARLEVARQNRPESEPSPTSIGPVSPLSGSIIAPSPAWAQTPDRPSLVLPGEPSPQPVANQTQIAASIAGFGRYLRALEHRSTSIRRNIPMAFPHWYDIPRPDAIYVRNERTLGPAAPLGNTLPLNTEIDNTVPEDAESNPSPTDPDLPEMSSLTPHIDPPPPAPTGPPPNAIHFESREQRNKWVAGQYRSFTTVITTELLGLETALRGLRALRDLGGEHAGLAELWRARMGRRLPSSGDEVLELREALQDALIRLSEEIRRLQGEVVAERRTSQGCALTESGYLQDLSTRSRSRSIEGGPDERDLSSSGRGESEGAEVERDARSDGVVYPDLPELAADESTRSQGSISTQGLQTTLYKGPGLAELAADESTQPRPTGSRDNSALSRSTCPAVPDPRPFELAADESTQPRSSASRMIIPASACPAPPLLGLASGEYARHLSSVPPRVVPPTRYRLHGRPAHTRSYSQVPERTGARYPDTDFLHRQVDPRSYVVERNSSTEVEATVSPPSDIPRPPTRQRPGLQEPAADDATRTLPEGVFAPSTPTTRRVFGVPVEAYPIREPEFLNEPGFIDREPNPRYAEERELEITAVAAAPDPRRQLLERLRTSDLSYEQRRRSLARSPTPLSTEEDTSALTRTRQRSTTTTSPVSLHDTRPSNPEIMRRGFSPQAIGLSPGVGIAGQENSRSHSLASSAEQAAFGFGVRPTTLRTTEHVRDENQSPVSPTSREPHTLSSIAGILATGDEALGRGGPAQYSDLAPLHRAQGPAIAGSSPVERLGSQDIYSNVGVQRDSLRGSAGETMVRTGQSTRKDAADEEAKRSGEKRADEMGTVGRVNEEVEG</sequence>
<feature type="region of interest" description="Disordered" evidence="2">
    <location>
        <begin position="806"/>
        <end position="839"/>
    </location>
</feature>
<proteinExistence type="predicted"/>
<feature type="coiled-coil region" evidence="1">
    <location>
        <begin position="610"/>
        <end position="637"/>
    </location>
</feature>
<accession>A0AAN6J5X2</accession>
<dbReference type="EMBL" id="JASUXU010000094">
    <property type="protein sequence ID" value="KAK0307393.1"/>
    <property type="molecule type" value="Genomic_DNA"/>
</dbReference>
<feature type="compositionally biased region" description="Low complexity" evidence="2">
    <location>
        <begin position="807"/>
        <end position="816"/>
    </location>
</feature>
<evidence type="ECO:0000256" key="2">
    <source>
        <dbReference type="SAM" id="MobiDB-lite"/>
    </source>
</evidence>
<feature type="region of interest" description="Disordered" evidence="2">
    <location>
        <begin position="303"/>
        <end position="352"/>
    </location>
</feature>
<feature type="compositionally biased region" description="Polar residues" evidence="2">
    <location>
        <begin position="43"/>
        <end position="64"/>
    </location>
</feature>
<feature type="compositionally biased region" description="Polar residues" evidence="2">
    <location>
        <begin position="769"/>
        <end position="778"/>
    </location>
</feature>
<feature type="region of interest" description="Disordered" evidence="2">
    <location>
        <begin position="858"/>
        <end position="908"/>
    </location>
</feature>
<feature type="compositionally biased region" description="Low complexity" evidence="2">
    <location>
        <begin position="319"/>
        <end position="336"/>
    </location>
</feature>
<feature type="compositionally biased region" description="Low complexity" evidence="2">
    <location>
        <begin position="996"/>
        <end position="1010"/>
    </location>
</feature>
<feature type="region of interest" description="Disordered" evidence="2">
    <location>
        <begin position="730"/>
        <end position="778"/>
    </location>
</feature>
<reference evidence="3" key="1">
    <citation type="submission" date="2021-12" db="EMBL/GenBank/DDBJ databases">
        <title>Black yeast isolated from Biological Soil Crust.</title>
        <authorList>
            <person name="Kurbessoian T."/>
        </authorList>
    </citation>
    <scope>NUCLEOTIDE SEQUENCE</scope>
    <source>
        <strain evidence="3">CCFEE 5208</strain>
    </source>
</reference>
<dbReference type="Proteomes" id="UP001168146">
    <property type="component" value="Unassembled WGS sequence"/>
</dbReference>
<gene>
    <name evidence="3" type="ORF">LTR82_015900</name>
</gene>
<feature type="region of interest" description="Disordered" evidence="2">
    <location>
        <begin position="482"/>
        <end position="538"/>
    </location>
</feature>
<feature type="region of interest" description="Disordered" evidence="2">
    <location>
        <begin position="975"/>
        <end position="1056"/>
    </location>
</feature>
<feature type="region of interest" description="Disordered" evidence="2">
    <location>
        <begin position="1"/>
        <end position="77"/>
    </location>
</feature>
<protein>
    <submittedName>
        <fullName evidence="3">Uncharacterized protein</fullName>
    </submittedName>
</protein>
<feature type="region of interest" description="Disordered" evidence="2">
    <location>
        <begin position="1073"/>
        <end position="1094"/>
    </location>
</feature>
<feature type="region of interest" description="Disordered" evidence="2">
    <location>
        <begin position="644"/>
        <end position="693"/>
    </location>
</feature>
<dbReference type="AlphaFoldDB" id="A0AAN6J5X2"/>
<evidence type="ECO:0000313" key="4">
    <source>
        <dbReference type="Proteomes" id="UP001168146"/>
    </source>
</evidence>
<evidence type="ECO:0000256" key="1">
    <source>
        <dbReference type="SAM" id="Coils"/>
    </source>
</evidence>
<evidence type="ECO:0000313" key="3">
    <source>
        <dbReference type="EMBL" id="KAK0307393.1"/>
    </source>
</evidence>
<feature type="compositionally biased region" description="Pro residues" evidence="2">
    <location>
        <begin position="522"/>
        <end position="535"/>
    </location>
</feature>
<feature type="compositionally biased region" description="Polar residues" evidence="2">
    <location>
        <begin position="734"/>
        <end position="753"/>
    </location>
</feature>
<feature type="compositionally biased region" description="Polar residues" evidence="2">
    <location>
        <begin position="1045"/>
        <end position="1056"/>
    </location>
</feature>
<feature type="compositionally biased region" description="Basic and acidic residues" evidence="2">
    <location>
        <begin position="665"/>
        <end position="689"/>
    </location>
</feature>
<feature type="region of interest" description="Disordered" evidence="2">
    <location>
        <begin position="1151"/>
        <end position="1203"/>
    </location>
</feature>
<organism evidence="3 4">
    <name type="scientific">Friedmanniomyces endolithicus</name>
    <dbReference type="NCBI Taxonomy" id="329885"/>
    <lineage>
        <taxon>Eukaryota</taxon>
        <taxon>Fungi</taxon>
        <taxon>Dikarya</taxon>
        <taxon>Ascomycota</taxon>
        <taxon>Pezizomycotina</taxon>
        <taxon>Dothideomycetes</taxon>
        <taxon>Dothideomycetidae</taxon>
        <taxon>Mycosphaerellales</taxon>
        <taxon>Teratosphaeriaceae</taxon>
        <taxon>Friedmanniomyces</taxon>
    </lineage>
</organism>
<feature type="compositionally biased region" description="Polar residues" evidence="2">
    <location>
        <begin position="1082"/>
        <end position="1094"/>
    </location>
</feature>
<name>A0AAN6J5X2_9PEZI</name>
<keyword evidence="1" id="KW-0175">Coiled coil</keyword>